<protein>
    <submittedName>
        <fullName evidence="1">Uncharacterized protein</fullName>
    </submittedName>
</protein>
<dbReference type="AlphaFoldDB" id="A0A835A6U2"/>
<dbReference type="EMBL" id="JACEFO010002724">
    <property type="protein sequence ID" value="KAF8650556.1"/>
    <property type="molecule type" value="Genomic_DNA"/>
</dbReference>
<keyword evidence="2" id="KW-1185">Reference proteome</keyword>
<evidence type="ECO:0000313" key="1">
    <source>
        <dbReference type="EMBL" id="KAF8650556.1"/>
    </source>
</evidence>
<reference evidence="1" key="1">
    <citation type="submission" date="2020-07" db="EMBL/GenBank/DDBJ databases">
        <title>Genome sequence and genetic diversity analysis of an under-domesticated orphan crop, white fonio (Digitaria exilis).</title>
        <authorList>
            <person name="Bennetzen J.L."/>
            <person name="Chen S."/>
            <person name="Ma X."/>
            <person name="Wang X."/>
            <person name="Yssel A.E.J."/>
            <person name="Chaluvadi S.R."/>
            <person name="Johnson M."/>
            <person name="Gangashetty P."/>
            <person name="Hamidou F."/>
            <person name="Sanogo M.D."/>
            <person name="Zwaenepoel A."/>
            <person name="Wallace J."/>
            <person name="Van De Peer Y."/>
            <person name="Van Deynze A."/>
        </authorList>
    </citation>
    <scope>NUCLEOTIDE SEQUENCE</scope>
    <source>
        <tissue evidence="1">Leaves</tissue>
    </source>
</reference>
<comment type="caution">
    <text evidence="1">The sequence shown here is derived from an EMBL/GenBank/DDBJ whole genome shotgun (WGS) entry which is preliminary data.</text>
</comment>
<organism evidence="1 2">
    <name type="scientific">Digitaria exilis</name>
    <dbReference type="NCBI Taxonomy" id="1010633"/>
    <lineage>
        <taxon>Eukaryota</taxon>
        <taxon>Viridiplantae</taxon>
        <taxon>Streptophyta</taxon>
        <taxon>Embryophyta</taxon>
        <taxon>Tracheophyta</taxon>
        <taxon>Spermatophyta</taxon>
        <taxon>Magnoliopsida</taxon>
        <taxon>Liliopsida</taxon>
        <taxon>Poales</taxon>
        <taxon>Poaceae</taxon>
        <taxon>PACMAD clade</taxon>
        <taxon>Panicoideae</taxon>
        <taxon>Panicodae</taxon>
        <taxon>Paniceae</taxon>
        <taxon>Anthephorinae</taxon>
        <taxon>Digitaria</taxon>
    </lineage>
</organism>
<dbReference type="Proteomes" id="UP000636709">
    <property type="component" value="Unassembled WGS sequence"/>
</dbReference>
<accession>A0A835A6U2</accession>
<proteinExistence type="predicted"/>
<name>A0A835A6U2_9POAL</name>
<gene>
    <name evidence="1" type="ORF">HU200_063931</name>
</gene>
<sequence>MRAGNLSCASGASGVMVSDLATVVILNPVSERERQRQRHHPAQVAKSHHLPVSSFHAASFYPCTFRPGGRYPLLRSSRFISHAPSILDASNRQLGGWGTLLLLCAGFTDEPLQCIKSFNGTTINIKELEAGNTDCVEDTEYLEAWSIFVYSVKKEQALCWLATRFWYARCKQLFYSLLNRLFGNGRWCRGGHFALHLDGDL</sequence>
<evidence type="ECO:0000313" key="2">
    <source>
        <dbReference type="Proteomes" id="UP000636709"/>
    </source>
</evidence>